<dbReference type="Gene3D" id="3.40.50.620">
    <property type="entry name" value="HUPs"/>
    <property type="match status" value="1"/>
</dbReference>
<organism evidence="3 4">
    <name type="scientific">Dictyobacter arantiisoli</name>
    <dbReference type="NCBI Taxonomy" id="2014874"/>
    <lineage>
        <taxon>Bacteria</taxon>
        <taxon>Bacillati</taxon>
        <taxon>Chloroflexota</taxon>
        <taxon>Ktedonobacteria</taxon>
        <taxon>Ktedonobacterales</taxon>
        <taxon>Dictyobacteraceae</taxon>
        <taxon>Dictyobacter</taxon>
    </lineage>
</organism>
<dbReference type="InterPro" id="IPR014730">
    <property type="entry name" value="ETF_a/b_N"/>
</dbReference>
<dbReference type="RefSeq" id="WP_149401870.1">
    <property type="nucleotide sequence ID" value="NZ_BIXY01000032.1"/>
</dbReference>
<dbReference type="InterPro" id="IPR033948">
    <property type="entry name" value="ETF_beta_N"/>
</dbReference>
<dbReference type="GO" id="GO:0009055">
    <property type="term" value="F:electron transfer activity"/>
    <property type="evidence" value="ECO:0007669"/>
    <property type="project" value="InterPro"/>
</dbReference>
<dbReference type="Proteomes" id="UP000322530">
    <property type="component" value="Unassembled WGS sequence"/>
</dbReference>
<gene>
    <name evidence="3" type="ORF">KDI_24650</name>
</gene>
<dbReference type="AlphaFoldDB" id="A0A5A5TBP0"/>
<dbReference type="SUPFAM" id="SSF52402">
    <property type="entry name" value="Adenine nucleotide alpha hydrolases-like"/>
    <property type="match status" value="1"/>
</dbReference>
<dbReference type="EMBL" id="BIXY01000032">
    <property type="protein sequence ID" value="GCF08901.1"/>
    <property type="molecule type" value="Genomic_DNA"/>
</dbReference>
<comment type="caution">
    <text evidence="3">The sequence shown here is derived from an EMBL/GenBank/DDBJ whole genome shotgun (WGS) entry which is preliminary data.</text>
</comment>
<name>A0A5A5TBP0_9CHLR</name>
<dbReference type="CDD" id="cd01714">
    <property type="entry name" value="ETF_beta"/>
    <property type="match status" value="1"/>
</dbReference>
<evidence type="ECO:0000259" key="2">
    <source>
        <dbReference type="SMART" id="SM00893"/>
    </source>
</evidence>
<proteinExistence type="predicted"/>
<dbReference type="InterPro" id="IPR012255">
    <property type="entry name" value="ETF_b"/>
</dbReference>
<dbReference type="InterPro" id="IPR014729">
    <property type="entry name" value="Rossmann-like_a/b/a_fold"/>
</dbReference>
<dbReference type="OrthoDB" id="9804960at2"/>
<evidence type="ECO:0000313" key="3">
    <source>
        <dbReference type="EMBL" id="GCF08901.1"/>
    </source>
</evidence>
<dbReference type="PANTHER" id="PTHR21294:SF17">
    <property type="entry name" value="PROTEIN FIXA"/>
    <property type="match status" value="1"/>
</dbReference>
<reference evidence="3 4" key="1">
    <citation type="submission" date="2019-01" db="EMBL/GenBank/DDBJ databases">
        <title>Draft genome sequence of Dictyobacter sp. Uno17.</title>
        <authorList>
            <person name="Wang C.M."/>
            <person name="Zheng Y."/>
            <person name="Sakai Y."/>
            <person name="Abe K."/>
            <person name="Yokota A."/>
            <person name="Yabe S."/>
        </authorList>
    </citation>
    <scope>NUCLEOTIDE SEQUENCE [LARGE SCALE GENOMIC DNA]</scope>
    <source>
        <strain evidence="3 4">Uno17</strain>
    </source>
</reference>
<evidence type="ECO:0000313" key="4">
    <source>
        <dbReference type="Proteomes" id="UP000322530"/>
    </source>
</evidence>
<accession>A0A5A5TBP0</accession>
<evidence type="ECO:0000256" key="1">
    <source>
        <dbReference type="ARBA" id="ARBA00042002"/>
    </source>
</evidence>
<dbReference type="PIRSF" id="PIRSF000090">
    <property type="entry name" value="Beta-ETF"/>
    <property type="match status" value="1"/>
</dbReference>
<protein>
    <recommendedName>
        <fullName evidence="1">Electron transfer flavoprotein small subunit</fullName>
    </recommendedName>
</protein>
<keyword evidence="4" id="KW-1185">Reference proteome</keyword>
<dbReference type="PANTHER" id="PTHR21294">
    <property type="entry name" value="ELECTRON TRANSFER FLAVOPROTEIN BETA-SUBUNIT"/>
    <property type="match status" value="1"/>
</dbReference>
<sequence>MKMFVCIKQVPDPNTAISKLDPATKRLVRSGVSLVLDPGDESTISAAIKLRDKVGNSELVALSMGPASAQEATRRALAMGVDRAILITDPALAGSDAFSTAQVLAAALKKEGADLIFCSTESTDGYTGMVPGGIAEFLGIPQLTFAREITIEGQKAIIKRVIPKGYQTIESTLPAVITIASGSYEAIYPTMKGIMGAKKKTLTQMSLADLGIAATQVGEAGAHERVLSIGKAEARAAGQIIKDDGNAAQQIAEFLQRYQLL</sequence>
<dbReference type="Pfam" id="PF01012">
    <property type="entry name" value="ETF"/>
    <property type="match status" value="1"/>
</dbReference>
<dbReference type="SMART" id="SM00893">
    <property type="entry name" value="ETF"/>
    <property type="match status" value="1"/>
</dbReference>
<feature type="domain" description="Electron transfer flavoprotein alpha/beta-subunit N-terminal" evidence="2">
    <location>
        <begin position="24"/>
        <end position="214"/>
    </location>
</feature>